<dbReference type="GO" id="GO:0006749">
    <property type="term" value="P:glutathione metabolic process"/>
    <property type="evidence" value="ECO:0007669"/>
    <property type="project" value="TreeGrafter"/>
</dbReference>
<dbReference type="InterPro" id="IPR003692">
    <property type="entry name" value="Hydantoinase_B"/>
</dbReference>
<dbReference type="PANTHER" id="PTHR11365">
    <property type="entry name" value="5-OXOPROLINASE RELATED"/>
    <property type="match status" value="1"/>
</dbReference>
<organism evidence="2 3">
    <name type="scientific">Achromobacter aloeverae</name>
    <dbReference type="NCBI Taxonomy" id="1750518"/>
    <lineage>
        <taxon>Bacteria</taxon>
        <taxon>Pseudomonadati</taxon>
        <taxon>Pseudomonadota</taxon>
        <taxon>Betaproteobacteria</taxon>
        <taxon>Burkholderiales</taxon>
        <taxon>Alcaligenaceae</taxon>
        <taxon>Achromobacter</taxon>
    </lineage>
</organism>
<dbReference type="InterPro" id="IPR045079">
    <property type="entry name" value="Oxoprolinase-like"/>
</dbReference>
<dbReference type="PANTHER" id="PTHR11365:SF23">
    <property type="entry name" value="HYPOTHETICAL 5-OXOPROLINASE (EUROFUNG)-RELATED"/>
    <property type="match status" value="1"/>
</dbReference>
<evidence type="ECO:0000259" key="1">
    <source>
        <dbReference type="Pfam" id="PF02538"/>
    </source>
</evidence>
<dbReference type="Pfam" id="PF02538">
    <property type="entry name" value="Hydantoinase_B"/>
    <property type="match status" value="1"/>
</dbReference>
<feature type="domain" description="Hydantoinase B/oxoprolinase" evidence="1">
    <location>
        <begin position="13"/>
        <end position="537"/>
    </location>
</feature>
<dbReference type="RefSeq" id="WP_129150754.1">
    <property type="nucleotide sequence ID" value="NZ_JBHSDO010000014.1"/>
</dbReference>
<dbReference type="GO" id="GO:0005829">
    <property type="term" value="C:cytosol"/>
    <property type="evidence" value="ECO:0007669"/>
    <property type="project" value="TreeGrafter"/>
</dbReference>
<dbReference type="EMBL" id="PYAL01000003">
    <property type="protein sequence ID" value="RXN90321.1"/>
    <property type="molecule type" value="Genomic_DNA"/>
</dbReference>
<dbReference type="Proteomes" id="UP000290849">
    <property type="component" value="Unassembled WGS sequence"/>
</dbReference>
<dbReference type="OrthoDB" id="8612863at2"/>
<dbReference type="GO" id="GO:0017168">
    <property type="term" value="F:5-oxoprolinase (ATP-hydrolyzing) activity"/>
    <property type="evidence" value="ECO:0007669"/>
    <property type="project" value="TreeGrafter"/>
</dbReference>
<keyword evidence="3" id="KW-1185">Reference proteome</keyword>
<comment type="caution">
    <text evidence="2">The sequence shown here is derived from an EMBL/GenBank/DDBJ whole genome shotgun (WGS) entry which is preliminary data.</text>
</comment>
<sequence length="585" mass="61864">MTEIQRTDDDLADPIGMEVFCNRLLSITEDMNNTLVRASFSTNIKERKDCSVALFDAAGRLVAQGTQIPLHLGSLDGAMQAILARFPVAKIADGDVFICNDPYLANGSHLPDINIVTPVFWEGTLRFFAANIAHHSDVGGPVPGSIAGGLGSIFAEGIRIPVSRIARAGEIDEDLLNLICANTRDPEERLLDLRVQMATNRRGAAAVQGLVRQMGLDAVLRSVEDVIRYTRRRLLNRIAELKQGSYTFHSDLDDDGMGGDPVRIQVTLTVRPQGLHFDFAGSGKQARGAMNLPVNALRASVYYAVKALLDPDIAPNAGLFEPITVEAPLGTITNPEHPAAVGARSITAQKVAGAIFGAFRGLLPPEKIMASGNDCCPAIVFSGKWGTRAGEFVYLETLGGGAGARYDSDGMDAIHVHMTNTSNLPVEALENEYPLLMDEYAMIPDSGGAGRTRGGMSIAKQIRALVPGIVFSARSDSHTVGVATGVDGGADGRRARLLRNFGTARQEELFSKTANITLQADESVRIETPGGGGYGAPAARAQKALQRDLLDGKVTLAAAQSAYGASADALVTLAGPLARPAGGNG</sequence>
<proteinExistence type="predicted"/>
<reference evidence="2 3" key="1">
    <citation type="journal article" date="2017" name="Int. J. Syst. Evol. Microbiol.">
        <title>Achromobacter aloeverae sp. nov., isolated from the root of Aloe vera (L.) Burm.f.</title>
        <authorList>
            <person name="Kuncharoen N."/>
            <person name="Muramatsu Y."/>
            <person name="Shibata C."/>
            <person name="Kamakura Y."/>
            <person name="Nakagawa Y."/>
            <person name="Tanasupawat S."/>
        </authorList>
    </citation>
    <scope>NUCLEOTIDE SEQUENCE [LARGE SCALE GENOMIC DNA]</scope>
    <source>
        <strain evidence="2 3">AVA-1</strain>
    </source>
</reference>
<dbReference type="AlphaFoldDB" id="A0A4Q1HJY8"/>
<protein>
    <submittedName>
        <fullName evidence="2">5-oxoprolinase</fullName>
    </submittedName>
</protein>
<evidence type="ECO:0000313" key="3">
    <source>
        <dbReference type="Proteomes" id="UP000290849"/>
    </source>
</evidence>
<gene>
    <name evidence="2" type="ORF">C7R54_12445</name>
</gene>
<accession>A0A4Q1HJY8</accession>
<evidence type="ECO:0000313" key="2">
    <source>
        <dbReference type="EMBL" id="RXN90321.1"/>
    </source>
</evidence>
<name>A0A4Q1HJY8_9BURK</name>